<dbReference type="EMBL" id="ML211711">
    <property type="protein sequence ID" value="TFK80767.1"/>
    <property type="molecule type" value="Genomic_DNA"/>
</dbReference>
<protein>
    <submittedName>
        <fullName evidence="2">Uncharacterized protein</fullName>
    </submittedName>
</protein>
<keyword evidence="1" id="KW-1133">Transmembrane helix</keyword>
<name>A0A5C3NW58_9APHY</name>
<reference evidence="2 3" key="1">
    <citation type="journal article" date="2019" name="Nat. Ecol. Evol.">
        <title>Megaphylogeny resolves global patterns of mushroom evolution.</title>
        <authorList>
            <person name="Varga T."/>
            <person name="Krizsan K."/>
            <person name="Foldi C."/>
            <person name="Dima B."/>
            <person name="Sanchez-Garcia M."/>
            <person name="Sanchez-Ramirez S."/>
            <person name="Szollosi G.J."/>
            <person name="Szarkandi J.G."/>
            <person name="Papp V."/>
            <person name="Albert L."/>
            <person name="Andreopoulos W."/>
            <person name="Angelini C."/>
            <person name="Antonin V."/>
            <person name="Barry K.W."/>
            <person name="Bougher N.L."/>
            <person name="Buchanan P."/>
            <person name="Buyck B."/>
            <person name="Bense V."/>
            <person name="Catcheside P."/>
            <person name="Chovatia M."/>
            <person name="Cooper J."/>
            <person name="Damon W."/>
            <person name="Desjardin D."/>
            <person name="Finy P."/>
            <person name="Geml J."/>
            <person name="Haridas S."/>
            <person name="Hughes K."/>
            <person name="Justo A."/>
            <person name="Karasinski D."/>
            <person name="Kautmanova I."/>
            <person name="Kiss B."/>
            <person name="Kocsube S."/>
            <person name="Kotiranta H."/>
            <person name="LaButti K.M."/>
            <person name="Lechner B.E."/>
            <person name="Liimatainen K."/>
            <person name="Lipzen A."/>
            <person name="Lukacs Z."/>
            <person name="Mihaltcheva S."/>
            <person name="Morgado L.N."/>
            <person name="Niskanen T."/>
            <person name="Noordeloos M.E."/>
            <person name="Ohm R.A."/>
            <person name="Ortiz-Santana B."/>
            <person name="Ovrebo C."/>
            <person name="Racz N."/>
            <person name="Riley R."/>
            <person name="Savchenko A."/>
            <person name="Shiryaev A."/>
            <person name="Soop K."/>
            <person name="Spirin V."/>
            <person name="Szebenyi C."/>
            <person name="Tomsovsky M."/>
            <person name="Tulloss R.E."/>
            <person name="Uehling J."/>
            <person name="Grigoriev I.V."/>
            <person name="Vagvolgyi C."/>
            <person name="Papp T."/>
            <person name="Martin F.M."/>
            <person name="Miettinen O."/>
            <person name="Hibbett D.S."/>
            <person name="Nagy L.G."/>
        </authorList>
    </citation>
    <scope>NUCLEOTIDE SEQUENCE [LARGE SCALE GENOMIC DNA]</scope>
    <source>
        <strain evidence="2 3">HHB13444</strain>
    </source>
</reference>
<keyword evidence="1" id="KW-0812">Transmembrane</keyword>
<dbReference type="AlphaFoldDB" id="A0A5C3NW58"/>
<keyword evidence="1" id="KW-0472">Membrane</keyword>
<keyword evidence="3" id="KW-1185">Reference proteome</keyword>
<accession>A0A5C3NW58</accession>
<feature type="transmembrane region" description="Helical" evidence="1">
    <location>
        <begin position="38"/>
        <end position="58"/>
    </location>
</feature>
<sequence>MTVVWGLSVCGGSLKCNLAIVLYTLVPIQYVEHFHHILWKMLGLSACFAYCLTVHPAATDG</sequence>
<feature type="transmembrane region" description="Helical" evidence="1">
    <location>
        <begin position="6"/>
        <end position="26"/>
    </location>
</feature>
<proteinExistence type="predicted"/>
<evidence type="ECO:0000313" key="2">
    <source>
        <dbReference type="EMBL" id="TFK80767.1"/>
    </source>
</evidence>
<dbReference type="InParanoid" id="A0A5C3NW58"/>
<dbReference type="Proteomes" id="UP000308197">
    <property type="component" value="Unassembled WGS sequence"/>
</dbReference>
<gene>
    <name evidence="2" type="ORF">K466DRAFT_591672</name>
</gene>
<evidence type="ECO:0000313" key="3">
    <source>
        <dbReference type="Proteomes" id="UP000308197"/>
    </source>
</evidence>
<organism evidence="2 3">
    <name type="scientific">Polyporus arcularius HHB13444</name>
    <dbReference type="NCBI Taxonomy" id="1314778"/>
    <lineage>
        <taxon>Eukaryota</taxon>
        <taxon>Fungi</taxon>
        <taxon>Dikarya</taxon>
        <taxon>Basidiomycota</taxon>
        <taxon>Agaricomycotina</taxon>
        <taxon>Agaricomycetes</taxon>
        <taxon>Polyporales</taxon>
        <taxon>Polyporaceae</taxon>
        <taxon>Polyporus</taxon>
    </lineage>
</organism>
<evidence type="ECO:0000256" key="1">
    <source>
        <dbReference type="SAM" id="Phobius"/>
    </source>
</evidence>